<dbReference type="STRING" id="27342.A0A0H2RHJ4"/>
<dbReference type="PANTHER" id="PTHR43477:SF1">
    <property type="entry name" value="DIHYDROANTICAPSIN 7-DEHYDROGENASE"/>
    <property type="match status" value="1"/>
</dbReference>
<evidence type="ECO:0000256" key="3">
    <source>
        <dbReference type="ARBA" id="ARBA00023002"/>
    </source>
</evidence>
<evidence type="ECO:0000313" key="4">
    <source>
        <dbReference type="EMBL" id="KLO11344.1"/>
    </source>
</evidence>
<keyword evidence="3" id="KW-0560">Oxidoreductase</keyword>
<dbReference type="PRINTS" id="PR00081">
    <property type="entry name" value="GDHRDH"/>
</dbReference>
<dbReference type="InParanoid" id="A0A0H2RHJ4"/>
<organism evidence="4 5">
    <name type="scientific">Schizopora paradoxa</name>
    <dbReference type="NCBI Taxonomy" id="27342"/>
    <lineage>
        <taxon>Eukaryota</taxon>
        <taxon>Fungi</taxon>
        <taxon>Dikarya</taxon>
        <taxon>Basidiomycota</taxon>
        <taxon>Agaricomycotina</taxon>
        <taxon>Agaricomycetes</taxon>
        <taxon>Hymenochaetales</taxon>
        <taxon>Schizoporaceae</taxon>
        <taxon>Schizopora</taxon>
    </lineage>
</organism>
<protein>
    <submittedName>
        <fullName evidence="4">Short-chain dehydrogenase/reductase SDR</fullName>
    </submittedName>
</protein>
<dbReference type="InterPro" id="IPR036291">
    <property type="entry name" value="NAD(P)-bd_dom_sf"/>
</dbReference>
<reference evidence="4 5" key="1">
    <citation type="submission" date="2015-04" db="EMBL/GenBank/DDBJ databases">
        <title>Complete genome sequence of Schizopora paradoxa KUC8140, a cosmopolitan wood degrader in East Asia.</title>
        <authorList>
            <consortium name="DOE Joint Genome Institute"/>
            <person name="Min B."/>
            <person name="Park H."/>
            <person name="Jang Y."/>
            <person name="Kim J.-J."/>
            <person name="Kim K.H."/>
            <person name="Pangilinan J."/>
            <person name="Lipzen A."/>
            <person name="Riley R."/>
            <person name="Grigoriev I.V."/>
            <person name="Spatafora J.W."/>
            <person name="Choi I.-G."/>
        </authorList>
    </citation>
    <scope>NUCLEOTIDE SEQUENCE [LARGE SCALE GENOMIC DNA]</scope>
    <source>
        <strain evidence="4 5">KUC8140</strain>
    </source>
</reference>
<dbReference type="InterPro" id="IPR057571">
    <property type="entry name" value="SDR_PhqE-like"/>
</dbReference>
<dbReference type="AlphaFoldDB" id="A0A0H2RHJ4"/>
<dbReference type="Proteomes" id="UP000053477">
    <property type="component" value="Unassembled WGS sequence"/>
</dbReference>
<name>A0A0H2RHJ4_9AGAM</name>
<evidence type="ECO:0000313" key="5">
    <source>
        <dbReference type="Proteomes" id="UP000053477"/>
    </source>
</evidence>
<keyword evidence="2" id="KW-0521">NADP</keyword>
<dbReference type="PANTHER" id="PTHR43477">
    <property type="entry name" value="DIHYDROANTICAPSIN 7-DEHYDROGENASE"/>
    <property type="match status" value="1"/>
</dbReference>
<dbReference type="GO" id="GO:0016491">
    <property type="term" value="F:oxidoreductase activity"/>
    <property type="evidence" value="ECO:0007669"/>
    <property type="project" value="UniProtKB-KW"/>
</dbReference>
<gene>
    <name evidence="4" type="ORF">SCHPADRAFT_877014</name>
</gene>
<evidence type="ECO:0000256" key="1">
    <source>
        <dbReference type="ARBA" id="ARBA00006484"/>
    </source>
</evidence>
<dbReference type="OrthoDB" id="294295at2759"/>
<evidence type="ECO:0000256" key="2">
    <source>
        <dbReference type="ARBA" id="ARBA00022857"/>
    </source>
</evidence>
<dbReference type="EMBL" id="KQ086002">
    <property type="protein sequence ID" value="KLO11344.1"/>
    <property type="molecule type" value="Genomic_DNA"/>
</dbReference>
<dbReference type="Gene3D" id="3.40.50.720">
    <property type="entry name" value="NAD(P)-binding Rossmann-like Domain"/>
    <property type="match status" value="1"/>
</dbReference>
<comment type="similarity">
    <text evidence="1">Belongs to the short-chain dehydrogenases/reductases (SDR) family.</text>
</comment>
<dbReference type="SUPFAM" id="SSF51735">
    <property type="entry name" value="NAD(P)-binding Rossmann-fold domains"/>
    <property type="match status" value="1"/>
</dbReference>
<keyword evidence="5" id="KW-1185">Reference proteome</keyword>
<dbReference type="InterPro" id="IPR051122">
    <property type="entry name" value="SDR_DHRS6-like"/>
</dbReference>
<proteinExistence type="inferred from homology"/>
<dbReference type="InterPro" id="IPR002347">
    <property type="entry name" value="SDR_fam"/>
</dbReference>
<sequence length="257" mass="26796">MSKSLAGKRIVVIGGSSGIGFGVAKAALLDRAAEVFVVSSSKSKVDDAVKRLQTIVGETAGVNGVAKGEVVDASSVPQIKVFFSKIGEIDHLVWTSGGGIDSSKRLPIGEANLENQKDYYDLKFWGAAAAAQAAKFRGGAEASYTLTTGGSQLKPPAGWSLIASVLGAVDTLGRGLAVDLAPVRVNTISPGLVKTELWDVSGFPKEVQNAIFDESAKKLLVKHVADADEIAESYLFVMKCAYVTGQTIQVDGGHSLV</sequence>
<accession>A0A0H2RHJ4</accession>
<dbReference type="Pfam" id="PF23441">
    <property type="entry name" value="SDR"/>
    <property type="match status" value="1"/>
</dbReference>